<dbReference type="Pfam" id="PF04357">
    <property type="entry name" value="TamB"/>
    <property type="match status" value="1"/>
</dbReference>
<evidence type="ECO:0000313" key="7">
    <source>
        <dbReference type="Proteomes" id="UP000000493"/>
    </source>
</evidence>
<proteinExistence type="predicted"/>
<dbReference type="PANTHER" id="PTHR36985">
    <property type="entry name" value="TRANSLOCATION AND ASSEMBLY MODULE SUBUNIT TAMB"/>
    <property type="match status" value="1"/>
</dbReference>
<dbReference type="KEGG" id="rsi:Runsl_0712"/>
<dbReference type="GO" id="GO:0009306">
    <property type="term" value="P:protein secretion"/>
    <property type="evidence" value="ECO:0007669"/>
    <property type="project" value="InterPro"/>
</dbReference>
<evidence type="ECO:0000313" key="6">
    <source>
        <dbReference type="EMBL" id="AEI47154.1"/>
    </source>
</evidence>
<dbReference type="PANTHER" id="PTHR36985:SF1">
    <property type="entry name" value="TRANSLOCATION AND ASSEMBLY MODULE SUBUNIT TAMB"/>
    <property type="match status" value="1"/>
</dbReference>
<evidence type="ECO:0000256" key="2">
    <source>
        <dbReference type="ARBA" id="ARBA00022692"/>
    </source>
</evidence>
<keyword evidence="4" id="KW-0472">Membrane</keyword>
<sequence length="1591" mass="175489">MRKVGKIVLLVFIGILLVLGTAIVWLQTGSGQDWLTRRVVSYLRQKLQTRVEVEHVRFQLPDWIELKNVYLEDKHRDTLLAGGRIFVDLDVWGLLQTKVGINEVQLENIYLNVHRTLPDTTFNFAFITQAFTNPDALPDTASTPMEMRLDAIKLKNVRLVYRDALIGTDANLWLSESNVNFSAFNPSYNRYHLTSTVLNTGKGSVRRYAPLRPDKPGADSVEVAVNPSDSLDLKLGTLQVKNFDIAYEDETQKLKTGGTIGQLDVESNFVYLNNLAVSLKRLAVQNTSLRFKTDSQAFDVSRFNTRLDDFVYTPARTAGKLKSASVVEKRGFVLRQLQTNFVYSATQTSLENLLIQTNETVLRNRAVLRYRSLEELSENIGNVNVDVNLQNSQLGFKDVLTWMPSLRNTPPFDRNPTAIVKVNGIVTGKVNNLTLKAVDVRTLQGTRLRMEGKIAGLPDPKKMAVDVKVSEFSTTKADIERIAPKDALPTSIELPAKIGLTGSVKGSLDNLTLNTRLASDVGDATFAGNLRNFVKGKNQGYQGTLVLKDFNAGKLLKQPPAQLGKLSLTATVDGKGIDPKTLEAELKGTVQRADVKGYTYQNLNLSGTYRQQQANFIAAIADPNATLRLTVQADLRPEYPVVSSEVDIDELRLKPLNLYTENIAIRGKITAAFASTNPEDPRGTLLIQNGVLIQDGKEIPLQNISATLQNENGERLAVIEAPFLKARATGVFRYEQLADIVLTEINRYFALPDIQYKPVTEPYRFALDGKVANHAVLKAFVPALTRMDTVQFSMQLNSLQDTTMRMQLRAPLVEYDSMVVARAHFFMAGANNKAIYSARVGQITSGTAIIKHTYLDGEIADNIVGFNLVLKDSVGQDRHGLEGMLASVDNNYRLQLRRRGLLLDYKNWTADSTGYVQFGKGGLLAKQFKIEQNRQRLFVNSLTETPNGPIRVEMDSLNLRPLVAIVADSMMVGGILAGNVVLQNYTQATPAFTGDFSIRGLTFMNILIGDLIAKADNKTADNIVAEATLKSPQNDVRLSGNYLLKSKAPLDLKLDIKKMGMQTVEAFSIGQLRRTRGSLTGQATIKGAIDKPQIDGSVGFDSVSFNVTQLGATYRINNSRLQFKGSDILLQKFVVSDTANRPLQIDGKINIAKIPEVSYDLNIAGKGFTVLNATRKENEFFYGKGIVDANLHVVGVGTKPAIDGSVKLKEGSDISIILPDDNLGGNATEGIVEFINPNKPTVAESDTVAAASVDYASEISLNLEIDDRSQLTIVVDELNGDNLKVRGNAQLNAGISPSGQVFILGLYELTQGSYDLTFEILKRGFSIQKGSRLIWTGDPMKADVDITAVYPVTAELTPLVPNSTNYKNKKLPLQVLLKMQGSLEKPQITFDIQADKTRLSADEVSKIENDGVFTELQQNQAAMNKQVFSLLVLNKFSGEQSSDFFSSVNPELIARESVSKLLTDQLNMLASDLIKGVKLDFNLNSTSVVTASGTAAQTDLNVGLSKAFLDDRLTVNVGRNFEIENGARASRSTEIIDNVNVNYNLTRDGRYAFRAYRKNQYQAVLEGFIVETGVSFALVLDYDKLNEMFKK</sequence>
<name>A0A7U4E4C9_RUNSL</name>
<dbReference type="InterPro" id="IPR007452">
    <property type="entry name" value="TamB_C"/>
</dbReference>
<feature type="domain" description="Translocation and assembly module TamB C-terminal" evidence="5">
    <location>
        <begin position="1136"/>
        <end position="1564"/>
    </location>
</feature>
<evidence type="ECO:0000259" key="5">
    <source>
        <dbReference type="Pfam" id="PF04357"/>
    </source>
</evidence>
<reference evidence="7" key="1">
    <citation type="submission" date="2011-06" db="EMBL/GenBank/DDBJ databases">
        <title>The complete genome of chromosome of Runella slithyformis DSM 19594.</title>
        <authorList>
            <consortium name="US DOE Joint Genome Institute (JGI-PGF)"/>
            <person name="Lucas S."/>
            <person name="Han J."/>
            <person name="Lapidus A."/>
            <person name="Bruce D."/>
            <person name="Goodwin L."/>
            <person name="Pitluck S."/>
            <person name="Peters L."/>
            <person name="Kyrpides N."/>
            <person name="Mavromatis K."/>
            <person name="Ivanova N."/>
            <person name="Ovchinnikova G."/>
            <person name="Zhang X."/>
            <person name="Misra M."/>
            <person name="Detter J.C."/>
            <person name="Tapia R."/>
            <person name="Han C."/>
            <person name="Land M."/>
            <person name="Hauser L."/>
            <person name="Markowitz V."/>
            <person name="Cheng J.-F."/>
            <person name="Hugenholtz P."/>
            <person name="Woyke T."/>
            <person name="Wu D."/>
            <person name="Tindall B."/>
            <person name="Faehrich R."/>
            <person name="Brambilla E."/>
            <person name="Klenk H.-P."/>
            <person name="Eisen J.A."/>
        </authorList>
    </citation>
    <scope>NUCLEOTIDE SEQUENCE [LARGE SCALE GENOMIC DNA]</scope>
    <source>
        <strain evidence="7">ATCC 29530 / DSM 19594 / LMG 11500 / NCIMB 11436 / LSU 4</strain>
    </source>
</reference>
<keyword evidence="2" id="KW-0812">Transmembrane</keyword>
<comment type="subcellular location">
    <subcellularLocation>
        <location evidence="1">Membrane</location>
        <topology evidence="1">Single-pass membrane protein</topology>
    </subcellularLocation>
</comment>
<dbReference type="GO" id="GO:0005886">
    <property type="term" value="C:plasma membrane"/>
    <property type="evidence" value="ECO:0007669"/>
    <property type="project" value="InterPro"/>
</dbReference>
<protein>
    <recommendedName>
        <fullName evidence="5">Translocation and assembly module TamB C-terminal domain-containing protein</fullName>
    </recommendedName>
</protein>
<evidence type="ECO:0000256" key="1">
    <source>
        <dbReference type="ARBA" id="ARBA00004167"/>
    </source>
</evidence>
<evidence type="ECO:0000256" key="4">
    <source>
        <dbReference type="ARBA" id="ARBA00023136"/>
    </source>
</evidence>
<organism evidence="6 7">
    <name type="scientific">Runella slithyformis (strain ATCC 29530 / DSM 19594 / LMG 11500 / NCIMB 11436 / LSU 4)</name>
    <dbReference type="NCBI Taxonomy" id="761193"/>
    <lineage>
        <taxon>Bacteria</taxon>
        <taxon>Pseudomonadati</taxon>
        <taxon>Bacteroidota</taxon>
        <taxon>Cytophagia</taxon>
        <taxon>Cytophagales</taxon>
        <taxon>Spirosomataceae</taxon>
        <taxon>Runella</taxon>
    </lineage>
</organism>
<keyword evidence="7" id="KW-1185">Reference proteome</keyword>
<evidence type="ECO:0000256" key="3">
    <source>
        <dbReference type="ARBA" id="ARBA00022989"/>
    </source>
</evidence>
<dbReference type="Proteomes" id="UP000000493">
    <property type="component" value="Chromosome"/>
</dbReference>
<dbReference type="EMBL" id="CP002859">
    <property type="protein sequence ID" value="AEI47154.1"/>
    <property type="molecule type" value="Genomic_DNA"/>
</dbReference>
<accession>A0A7U4E4C9</accession>
<reference evidence="6 7" key="2">
    <citation type="journal article" date="2012" name="Stand. Genomic Sci.">
        <title>Complete genome sequence of the aquatic bacterium Runella slithyformis type strain (LSU 4(T)).</title>
        <authorList>
            <person name="Copeland A."/>
            <person name="Zhang X."/>
            <person name="Misra M."/>
            <person name="Lapidus A."/>
            <person name="Nolan M."/>
            <person name="Lucas S."/>
            <person name="Deshpande S."/>
            <person name="Cheng J.F."/>
            <person name="Tapia R."/>
            <person name="Goodwin L.A."/>
            <person name="Pitluck S."/>
            <person name="Liolios K."/>
            <person name="Pagani I."/>
            <person name="Ivanova N."/>
            <person name="Mikhailova N."/>
            <person name="Pati A."/>
            <person name="Chen A."/>
            <person name="Palaniappan K."/>
            <person name="Land M."/>
            <person name="Hauser L."/>
            <person name="Pan C."/>
            <person name="Jeffries C.D."/>
            <person name="Detter J.C."/>
            <person name="Brambilla E.M."/>
            <person name="Rohde M."/>
            <person name="Djao O.D."/>
            <person name="Goker M."/>
            <person name="Sikorski J."/>
            <person name="Tindall B.J."/>
            <person name="Woyke T."/>
            <person name="Bristow J."/>
            <person name="Eisen J.A."/>
            <person name="Markowitz V."/>
            <person name="Hugenholtz P."/>
            <person name="Kyrpides N.C."/>
            <person name="Klenk H.P."/>
            <person name="Mavromatis K."/>
        </authorList>
    </citation>
    <scope>NUCLEOTIDE SEQUENCE [LARGE SCALE GENOMIC DNA]</scope>
    <source>
        <strain evidence="7">ATCC 29530 / DSM 19594 / LMG 11500 / NCIMB 11436 / LSU 4</strain>
    </source>
</reference>
<gene>
    <name evidence="6" type="ordered locus">Runsl_0712</name>
</gene>
<dbReference type="RefSeq" id="WP_013926477.1">
    <property type="nucleotide sequence ID" value="NC_015703.1"/>
</dbReference>
<keyword evidence="3" id="KW-1133">Transmembrane helix</keyword>